<sequence length="107" mass="12776">MIYAEKISFRRNDEQNLQTIVRIKLLSDSSEKWKINDKPINGWYKKEDINAWLHNHGDTGFEIKVNIKPYPNLVPVERNSVKYVRSTRDYTNKDNLLNLEAFYEKES</sequence>
<dbReference type="EMBL" id="RDCL01000002">
    <property type="protein sequence ID" value="RMW57639.1"/>
    <property type="molecule type" value="Genomic_DNA"/>
</dbReference>
<dbReference type="AlphaFoldDB" id="A0AB37RMT7"/>
<reference evidence="1 2" key="1">
    <citation type="submission" date="2018-10" db="EMBL/GenBank/DDBJ databases">
        <title>Genome sequences of five Lactobacillus pentosus strains isolated from brines of traditionally fermented spanish-style green table olives and differences between them.</title>
        <authorList>
            <person name="Jimenez Diaz R."/>
        </authorList>
    </citation>
    <scope>NUCLEOTIDE SEQUENCE [LARGE SCALE GENOMIC DNA]</scope>
    <source>
        <strain evidence="1 2">IG8</strain>
    </source>
</reference>
<organism evidence="1 2">
    <name type="scientific">Lactiplantibacillus pentosus</name>
    <name type="common">Lactobacillus pentosus</name>
    <dbReference type="NCBI Taxonomy" id="1589"/>
    <lineage>
        <taxon>Bacteria</taxon>
        <taxon>Bacillati</taxon>
        <taxon>Bacillota</taxon>
        <taxon>Bacilli</taxon>
        <taxon>Lactobacillales</taxon>
        <taxon>Lactobacillaceae</taxon>
        <taxon>Lactiplantibacillus</taxon>
    </lineage>
</organism>
<gene>
    <name evidence="1" type="ORF">D6U17_00050</name>
</gene>
<comment type="caution">
    <text evidence="1">The sequence shown here is derived from an EMBL/GenBank/DDBJ whole genome shotgun (WGS) entry which is preliminary data.</text>
</comment>
<name>A0AB37RMT7_LACPE</name>
<proteinExistence type="predicted"/>
<dbReference type="RefSeq" id="WP_122210985.1">
    <property type="nucleotide sequence ID" value="NZ_RDCH01000025.1"/>
</dbReference>
<protein>
    <submittedName>
        <fullName evidence="1">DUF3892 domain-containing protein</fullName>
    </submittedName>
</protein>
<accession>A0AB37RMT7</accession>
<evidence type="ECO:0000313" key="1">
    <source>
        <dbReference type="EMBL" id="RMW57639.1"/>
    </source>
</evidence>
<dbReference type="Proteomes" id="UP000281061">
    <property type="component" value="Unassembled WGS sequence"/>
</dbReference>
<evidence type="ECO:0000313" key="2">
    <source>
        <dbReference type="Proteomes" id="UP000281061"/>
    </source>
</evidence>